<evidence type="ECO:0000313" key="1">
    <source>
        <dbReference type="EMBL" id="SDH31918.1"/>
    </source>
</evidence>
<protein>
    <recommendedName>
        <fullName evidence="3">Antibiotic biosynthesis monooxygenase</fullName>
    </recommendedName>
</protein>
<gene>
    <name evidence="1" type="ORF">SAMN05421844_10822</name>
</gene>
<comment type="caution">
    <text evidence="1">The sequence shown here is derived from an EMBL/GenBank/DDBJ whole genome shotgun (WGS) entry which is preliminary data.</text>
</comment>
<evidence type="ECO:0000313" key="2">
    <source>
        <dbReference type="Proteomes" id="UP000199468"/>
    </source>
</evidence>
<keyword evidence="2" id="KW-1185">Reference proteome</keyword>
<sequence length="64" mass="7365">MLRELHDGTTEIETLSWWVSTEAIIAFAGADFERARYYPDDGRFLLSKPEFVTHYEVVADARNG</sequence>
<evidence type="ECO:0008006" key="3">
    <source>
        <dbReference type="Google" id="ProtNLM"/>
    </source>
</evidence>
<dbReference type="Proteomes" id="UP000199468">
    <property type="component" value="Unassembled WGS sequence"/>
</dbReference>
<proteinExistence type="predicted"/>
<dbReference type="EMBL" id="FNBZ01000008">
    <property type="protein sequence ID" value="SDH31918.1"/>
    <property type="molecule type" value="Genomic_DNA"/>
</dbReference>
<name>A0ABY0P5P1_9HYPH</name>
<accession>A0ABY0P5P1</accession>
<dbReference type="RefSeq" id="WP_210184333.1">
    <property type="nucleotide sequence ID" value="NZ_FNBZ01000008.1"/>
</dbReference>
<organism evidence="1 2">
    <name type="scientific">Bosea robiniae</name>
    <dbReference type="NCBI Taxonomy" id="1036780"/>
    <lineage>
        <taxon>Bacteria</taxon>
        <taxon>Pseudomonadati</taxon>
        <taxon>Pseudomonadota</taxon>
        <taxon>Alphaproteobacteria</taxon>
        <taxon>Hyphomicrobiales</taxon>
        <taxon>Boseaceae</taxon>
        <taxon>Bosea</taxon>
    </lineage>
</organism>
<reference evidence="1 2" key="1">
    <citation type="submission" date="2016-10" db="EMBL/GenBank/DDBJ databases">
        <authorList>
            <person name="Varghese N."/>
            <person name="Submissions S."/>
        </authorList>
    </citation>
    <scope>NUCLEOTIDE SEQUENCE [LARGE SCALE GENOMIC DNA]</scope>
    <source>
        <strain evidence="1 2">DSM 26672</strain>
    </source>
</reference>